<comment type="caution">
    <text evidence="2">The sequence shown here is derived from an EMBL/GenBank/DDBJ whole genome shotgun (WGS) entry which is preliminary data.</text>
</comment>
<evidence type="ECO:0000256" key="1">
    <source>
        <dbReference type="SAM" id="MobiDB-lite"/>
    </source>
</evidence>
<evidence type="ECO:0000313" key="3">
    <source>
        <dbReference type="Proteomes" id="UP000729402"/>
    </source>
</evidence>
<feature type="compositionally biased region" description="Low complexity" evidence="1">
    <location>
        <begin position="62"/>
        <end position="72"/>
    </location>
</feature>
<protein>
    <submittedName>
        <fullName evidence="2">Uncharacterized protein</fullName>
    </submittedName>
</protein>
<organism evidence="2 3">
    <name type="scientific">Zizania palustris</name>
    <name type="common">Northern wild rice</name>
    <dbReference type="NCBI Taxonomy" id="103762"/>
    <lineage>
        <taxon>Eukaryota</taxon>
        <taxon>Viridiplantae</taxon>
        <taxon>Streptophyta</taxon>
        <taxon>Embryophyta</taxon>
        <taxon>Tracheophyta</taxon>
        <taxon>Spermatophyta</taxon>
        <taxon>Magnoliopsida</taxon>
        <taxon>Liliopsida</taxon>
        <taxon>Poales</taxon>
        <taxon>Poaceae</taxon>
        <taxon>BOP clade</taxon>
        <taxon>Oryzoideae</taxon>
        <taxon>Oryzeae</taxon>
        <taxon>Zizaniinae</taxon>
        <taxon>Zizania</taxon>
    </lineage>
</organism>
<dbReference type="AlphaFoldDB" id="A0A8J5TF05"/>
<accession>A0A8J5TF05</accession>
<keyword evidence="3" id="KW-1185">Reference proteome</keyword>
<feature type="region of interest" description="Disordered" evidence="1">
    <location>
        <begin position="1"/>
        <end position="86"/>
    </location>
</feature>
<reference evidence="2" key="1">
    <citation type="journal article" date="2021" name="bioRxiv">
        <title>Whole Genome Assembly and Annotation of Northern Wild Rice, Zizania palustris L., Supports a Whole Genome Duplication in the Zizania Genus.</title>
        <authorList>
            <person name="Haas M."/>
            <person name="Kono T."/>
            <person name="Macchietto M."/>
            <person name="Millas R."/>
            <person name="McGilp L."/>
            <person name="Shao M."/>
            <person name="Duquette J."/>
            <person name="Hirsch C.N."/>
            <person name="Kimball J."/>
        </authorList>
    </citation>
    <scope>NUCLEOTIDE SEQUENCE</scope>
    <source>
        <tissue evidence="2">Fresh leaf tissue</tissue>
    </source>
</reference>
<proteinExistence type="predicted"/>
<dbReference type="EMBL" id="JAAALK010000282">
    <property type="protein sequence ID" value="KAG8078834.1"/>
    <property type="molecule type" value="Genomic_DNA"/>
</dbReference>
<evidence type="ECO:0000313" key="2">
    <source>
        <dbReference type="EMBL" id="KAG8078834.1"/>
    </source>
</evidence>
<name>A0A8J5TF05_ZIZPA</name>
<gene>
    <name evidence="2" type="ORF">GUJ93_ZPchr0007g4733</name>
</gene>
<dbReference type="Proteomes" id="UP000729402">
    <property type="component" value="Unassembled WGS sequence"/>
</dbReference>
<sequence>MIRGVKVRRAQEQGHRLTAHRGCSARRPQAQEERLPGESSQRLRCKGRQPGTAEDGRGSGGVDVAAAAAAGKPDGGGCKGKSPHGGVRRALQEAASMNLRAVSI</sequence>
<reference evidence="2" key="2">
    <citation type="submission" date="2021-02" db="EMBL/GenBank/DDBJ databases">
        <authorList>
            <person name="Kimball J.A."/>
            <person name="Haas M.W."/>
            <person name="Macchietto M."/>
            <person name="Kono T."/>
            <person name="Duquette J."/>
            <person name="Shao M."/>
        </authorList>
    </citation>
    <scope>NUCLEOTIDE SEQUENCE</scope>
    <source>
        <tissue evidence="2">Fresh leaf tissue</tissue>
    </source>
</reference>